<dbReference type="InterPro" id="IPR054491">
    <property type="entry name" value="MGH1-like_GH"/>
</dbReference>
<feature type="domain" description="Mannosylglycerate hydrolase MGH1-like glycoside hydrolase" evidence="4">
    <location>
        <begin position="424"/>
        <end position="530"/>
    </location>
</feature>
<comment type="similarity">
    <text evidence="1">Belongs to the glycosyl hydrolase 63 family.</text>
</comment>
<dbReference type="SUPFAM" id="SSF48208">
    <property type="entry name" value="Six-hairpin glycosidases"/>
    <property type="match status" value="1"/>
</dbReference>
<evidence type="ECO:0000313" key="5">
    <source>
        <dbReference type="EMBL" id="KAJ5599115.1"/>
    </source>
</evidence>
<dbReference type="AlphaFoldDB" id="A0AAD6H2B7"/>
<organism evidence="5 6">
    <name type="scientific">Penicillium hetheringtonii</name>
    <dbReference type="NCBI Taxonomy" id="911720"/>
    <lineage>
        <taxon>Eukaryota</taxon>
        <taxon>Fungi</taxon>
        <taxon>Dikarya</taxon>
        <taxon>Ascomycota</taxon>
        <taxon>Pezizomycotina</taxon>
        <taxon>Eurotiomycetes</taxon>
        <taxon>Eurotiomycetidae</taxon>
        <taxon>Eurotiales</taxon>
        <taxon>Aspergillaceae</taxon>
        <taxon>Penicillium</taxon>
    </lineage>
</organism>
<protein>
    <recommendedName>
        <fullName evidence="1">Mannosyl-oligosaccharide glucosidase</fullName>
        <ecNumber evidence="1">3.2.1.106</ecNumber>
    </recommendedName>
    <alternativeName>
        <fullName evidence="1">Glucosidase I</fullName>
    </alternativeName>
</protein>
<dbReference type="GO" id="GO:0004573">
    <property type="term" value="F:Glc3Man9GlcNAc2 oligosaccharide glucosidase activity"/>
    <property type="evidence" value="ECO:0007669"/>
    <property type="project" value="UniProtKB-UniRule"/>
</dbReference>
<dbReference type="InterPro" id="IPR012341">
    <property type="entry name" value="6hp_glycosidase-like_sf"/>
</dbReference>
<dbReference type="InterPro" id="IPR004888">
    <property type="entry name" value="Glycoside_hydrolase_63"/>
</dbReference>
<dbReference type="Pfam" id="PF22422">
    <property type="entry name" value="MGH1-like_GH"/>
    <property type="match status" value="1"/>
</dbReference>
<evidence type="ECO:0000256" key="2">
    <source>
        <dbReference type="SAM" id="MobiDB-lite"/>
    </source>
</evidence>
<evidence type="ECO:0000259" key="4">
    <source>
        <dbReference type="Pfam" id="PF22422"/>
    </source>
</evidence>
<evidence type="ECO:0000256" key="1">
    <source>
        <dbReference type="RuleBase" id="RU369107"/>
    </source>
</evidence>
<dbReference type="Proteomes" id="UP001216150">
    <property type="component" value="Unassembled WGS sequence"/>
</dbReference>
<dbReference type="GO" id="GO:0009311">
    <property type="term" value="P:oligosaccharide metabolic process"/>
    <property type="evidence" value="ECO:0007669"/>
    <property type="project" value="UniProtKB-UniRule"/>
</dbReference>
<reference evidence="5 6" key="1">
    <citation type="journal article" date="2023" name="IMA Fungus">
        <title>Comparative genomic study of the Penicillium genus elucidates a diverse pangenome and 15 lateral gene transfer events.</title>
        <authorList>
            <person name="Petersen C."/>
            <person name="Sorensen T."/>
            <person name="Nielsen M.R."/>
            <person name="Sondergaard T.E."/>
            <person name="Sorensen J.L."/>
            <person name="Fitzpatrick D.A."/>
            <person name="Frisvad J.C."/>
            <person name="Nielsen K.L."/>
        </authorList>
    </citation>
    <scope>NUCLEOTIDE SEQUENCE [LARGE SCALE GENOMIC DNA]</scope>
    <source>
        <strain evidence="5 6">IBT 29057</strain>
    </source>
</reference>
<comment type="catalytic activity">
    <reaction evidence="1">
        <text>N(4)-(alpha-D-Glc-(1-&gt;2)-alpha-D-Glc-(1-&gt;3)-alpha-D-Glc-(1-&gt;3)-alpha-D-Man-(1-&gt;2)-alpha-D-Man-(1-&gt;2)-alpha-D-Man-(1-&gt;3)-[alpha-D-Man-(1-&gt;2)-alpha-D-Man-(1-&gt;3)-[alpha-D-Man-(1-&gt;2)-alpha-D-Man-(1-&gt;6)]-alpha-D-Man-(1-&gt;6)]-beta-D-Man-(1-&gt;4)-beta-D-GlcNAc-(1-&gt;4)-beta-D-GlcNAc)-L-asparaginyl-[protein] + H2O = N(4)-(alpha-D-Glc-(1-&gt;3)-alpha-D-Glc-(1-&gt;3)-alpha-D-Man-(1-&gt;2)-alpha-D-Man-(1-&gt;2)-alpha-D-Man-(1-&gt;3)-[alpha-D-Man-(1-&gt;2)-alpha-D-Man-(1-&gt;3)-[alpha-D-Man-(1-&gt;2)-alpha-D-Man-(1-&gt;6)]-alpha-D-Man-(1-&gt;6)]-beta-D-Man-(1-&gt;4)-beta-D-GlcNAc-(1-&gt;4)-beta-D-GlcNAc)-L-asparaginyl-[protein] + beta-D-glucose</text>
        <dbReference type="Rhea" id="RHEA:55988"/>
        <dbReference type="Rhea" id="RHEA-COMP:12806"/>
        <dbReference type="Rhea" id="RHEA-COMP:14355"/>
        <dbReference type="ChEBI" id="CHEBI:15377"/>
        <dbReference type="ChEBI" id="CHEBI:15903"/>
        <dbReference type="ChEBI" id="CHEBI:59082"/>
        <dbReference type="ChEBI" id="CHEBI:132537"/>
        <dbReference type="EC" id="3.2.1.106"/>
    </reaction>
</comment>
<comment type="pathway">
    <text evidence="1">Glycan metabolism; N-glycan degradation.</text>
</comment>
<keyword evidence="1" id="KW-0256">Endoplasmic reticulum</keyword>
<comment type="subcellular location">
    <subcellularLocation>
        <location evidence="1">Endoplasmic reticulum membrane</location>
        <topology evidence="1">Single-pass type II membrane protein</topology>
    </subcellularLocation>
</comment>
<accession>A0AAD6H2B7</accession>
<evidence type="ECO:0000259" key="3">
    <source>
        <dbReference type="Pfam" id="PF03200"/>
    </source>
</evidence>
<feature type="compositionally biased region" description="Polar residues" evidence="2">
    <location>
        <begin position="956"/>
        <end position="970"/>
    </location>
</feature>
<sequence length="1016" mass="118817">MVLIDKHEFLTEEEKRLKEDRERTKYWKRWGPYVAERQWATVREDYSEDGDAWSYFSHDHARSRTFRWGEDGIAGVSDTHGLQNIAFSFWNEKDEFLKERLFGLSNPQGNHGESIKEAHFHVDNTPTHSYMKFLYKYPQNKFPYQELVDENAKRSRLEREYQILDTDAFKDNRYWDIFIETAKEGDDEEELIFRVIAYNRGPEPAHLHIVPQVWFRNTWSWGYEKQGPKPSIKYEGPRIANEEDIQPRMLFTENESNNKKLWDTENDQPYVKDAFHRHIVDQEKDAINPANEGTKFAAWYAFDEGEGVPPGECAVVRFRFSRKKEEFVDEEVLDDVIEQRRSEADDFYYRINPLPMSEDLRNIQRQAFSGMMWCKQYYNFIWDQWSNGDPGEIPPPAGRKGIRNEQWRHLYIDDILSMPDSWEYPFFAAWDTAFHCIPLAMIDPDFAKKQLDLMTREWYMHPNGQLPAYEWNFGDVNPPVHAWAVFRTFKIERKMYGRQDLDFLERVFQKLLLNFTWWVNRKDSEGKNVFEGGFLGLDNIGLFNRSEPLPTGGVLEQADSTGWMAFYCLCMLNIALELAKHRRTYEDIASKFFEHFILISDAMTFRSGEDNIKSLWNEDDHFYYDAISYGGPWTQQLPVRSLVGLIPLYAVLTLEPEIIKKFPSFKKRLDWFIENRSDVAERNIASMKRRGKDDRLLLSLVSKDRLEKILKRMLDETEFLSKHGIRSMSKYHEENPYSMEVNGQEFKVGYVPGDSDSALFGGNSNWRGPIWLCVNFLLVESLLRYYMFYGDSFQVECPTGSGDYMHLGNVAEELQHRMQHLFAQNDEGRRAINDNNDLLDFDENWKDYLWFHEFFDGDTGRGLGTSHQCGWTGLIAKVIHDTGLNCRLPQTPRSPFAAASHYFDDIFSRTGRPQSSRRPSVRRSSTTRSIGNRSDFNSTIAGDATPSAVLDDEFGSPTSRRGSTFATSPNGEEEEHVHNYVESQLQRVRSSASIAAYEDELETKADKQNGNGQNGH</sequence>
<dbReference type="PANTHER" id="PTHR10412">
    <property type="entry name" value="MANNOSYL-OLIGOSACCHARIDE GLUCOSIDASE"/>
    <property type="match status" value="1"/>
</dbReference>
<comment type="function">
    <text evidence="1">Cleaves the distal alpha 1,2-linked glucose residue from the Glc(3)Man(9)GlcNAc(2) oligosaccharide precursor.</text>
</comment>
<dbReference type="InterPro" id="IPR008928">
    <property type="entry name" value="6-hairpin_glycosidase_sf"/>
</dbReference>
<keyword evidence="1" id="KW-0326">Glycosidase</keyword>
<dbReference type="GO" id="GO:0005789">
    <property type="term" value="C:endoplasmic reticulum membrane"/>
    <property type="evidence" value="ECO:0007669"/>
    <property type="project" value="UniProtKB-SubCell"/>
</dbReference>
<feature type="region of interest" description="Disordered" evidence="2">
    <location>
        <begin position="908"/>
        <end position="976"/>
    </location>
</feature>
<gene>
    <name evidence="5" type="ORF">N7450_000182</name>
</gene>
<dbReference type="EC" id="3.2.1.106" evidence="1"/>
<dbReference type="Gene3D" id="1.50.10.10">
    <property type="match status" value="2"/>
</dbReference>
<keyword evidence="1" id="KW-0325">Glycoprotein</keyword>
<name>A0AAD6H2B7_9EURO</name>
<feature type="compositionally biased region" description="Polar residues" evidence="2">
    <location>
        <begin position="930"/>
        <end position="940"/>
    </location>
</feature>
<dbReference type="InterPro" id="IPR031335">
    <property type="entry name" value="Glyco_hydro_63_C"/>
</dbReference>
<comment type="caution">
    <text evidence="5">The sequence shown here is derived from an EMBL/GenBank/DDBJ whole genome shotgun (WGS) entry which is preliminary data.</text>
</comment>
<proteinExistence type="inferred from homology"/>
<dbReference type="Pfam" id="PF03200">
    <property type="entry name" value="Glyco_hydro_63"/>
    <property type="match status" value="1"/>
</dbReference>
<dbReference type="GO" id="GO:0006487">
    <property type="term" value="P:protein N-linked glycosylation"/>
    <property type="evidence" value="ECO:0007669"/>
    <property type="project" value="UniProtKB-UniRule"/>
</dbReference>
<evidence type="ECO:0000313" key="6">
    <source>
        <dbReference type="Proteomes" id="UP001216150"/>
    </source>
</evidence>
<keyword evidence="1" id="KW-0378">Hydrolase</keyword>
<dbReference type="EMBL" id="JAQJAC010000001">
    <property type="protein sequence ID" value="KAJ5599115.1"/>
    <property type="molecule type" value="Genomic_DNA"/>
</dbReference>
<feature type="domain" description="Glycosyl hydrolase family 63 C-terminal" evidence="3">
    <location>
        <begin position="702"/>
        <end position="879"/>
    </location>
</feature>
<dbReference type="PANTHER" id="PTHR10412:SF10">
    <property type="entry name" value="GLYCOSYL HYDROLASE FAMILY 63 C-TERMINAL DOMAIN-CONTAINING PROTEIN"/>
    <property type="match status" value="1"/>
</dbReference>
<feature type="compositionally biased region" description="Low complexity" evidence="2">
    <location>
        <begin position="912"/>
        <end position="929"/>
    </location>
</feature>
<keyword evidence="6" id="KW-1185">Reference proteome</keyword>